<proteinExistence type="predicted"/>
<organism evidence="2 3">
    <name type="scientific">Clostridium aromativorans</name>
    <dbReference type="NCBI Taxonomy" id="2836848"/>
    <lineage>
        <taxon>Bacteria</taxon>
        <taxon>Bacillati</taxon>
        <taxon>Bacillota</taxon>
        <taxon>Clostridia</taxon>
        <taxon>Eubacteriales</taxon>
        <taxon>Clostridiaceae</taxon>
        <taxon>Clostridium</taxon>
    </lineage>
</organism>
<dbReference type="Pfam" id="PF00501">
    <property type="entry name" value="AMP-binding"/>
    <property type="match status" value="1"/>
</dbReference>
<evidence type="ECO:0000259" key="1">
    <source>
        <dbReference type="Pfam" id="PF00501"/>
    </source>
</evidence>
<dbReference type="EMBL" id="JAJJPB010000015">
    <property type="protein sequence ID" value="MCC9295555.1"/>
    <property type="molecule type" value="Genomic_DNA"/>
</dbReference>
<feature type="domain" description="AMP-dependent synthetase/ligase" evidence="1">
    <location>
        <begin position="98"/>
        <end position="288"/>
    </location>
</feature>
<keyword evidence="3" id="KW-1185">Reference proteome</keyword>
<reference evidence="2" key="1">
    <citation type="submission" date="2021-11" db="EMBL/GenBank/DDBJ databases">
        <authorList>
            <person name="Qingchun L."/>
            <person name="Dong Z."/>
            <person name="Zongwei Q."/>
            <person name="Jia Z."/>
            <person name="Duotao L."/>
        </authorList>
    </citation>
    <scope>NUCLEOTIDE SEQUENCE</scope>
    <source>
        <strain evidence="2">WLY-B-L2</strain>
    </source>
</reference>
<dbReference type="Proteomes" id="UP001165422">
    <property type="component" value="Unassembled WGS sequence"/>
</dbReference>
<dbReference type="InterPro" id="IPR042099">
    <property type="entry name" value="ANL_N_sf"/>
</dbReference>
<evidence type="ECO:0000313" key="2">
    <source>
        <dbReference type="EMBL" id="MCC9295555.1"/>
    </source>
</evidence>
<accession>A0ABS8N6V6</accession>
<name>A0ABS8N6V6_9CLOT</name>
<protein>
    <submittedName>
        <fullName evidence="2">AMP-binding protein</fullName>
    </submittedName>
</protein>
<dbReference type="NCBIfam" id="NF045666">
    <property type="entry name" value="DVU1553_fam_AMP"/>
    <property type="match status" value="1"/>
</dbReference>
<dbReference type="PANTHER" id="PTHR36932">
    <property type="entry name" value="CAPSULAR POLYSACCHARIDE BIOSYNTHESIS PROTEIN"/>
    <property type="match status" value="1"/>
</dbReference>
<dbReference type="InterPro" id="IPR000873">
    <property type="entry name" value="AMP-dep_synth/lig_dom"/>
</dbReference>
<dbReference type="RefSeq" id="WP_150355699.1">
    <property type="nucleotide sequence ID" value="NZ_JAJJPB010000015.1"/>
</dbReference>
<dbReference type="PANTHER" id="PTHR36932:SF1">
    <property type="entry name" value="CAPSULAR POLYSACCHARIDE BIOSYNTHESIS PROTEIN"/>
    <property type="match status" value="1"/>
</dbReference>
<comment type="caution">
    <text evidence="2">The sequence shown here is derived from an EMBL/GenBank/DDBJ whole genome shotgun (WGS) entry which is preliminary data.</text>
</comment>
<dbReference type="Gene3D" id="3.40.50.12780">
    <property type="entry name" value="N-terminal domain of ligase-like"/>
    <property type="match status" value="1"/>
</dbReference>
<dbReference type="SUPFAM" id="SSF56801">
    <property type="entry name" value="Acetyl-CoA synthetase-like"/>
    <property type="match status" value="1"/>
</dbReference>
<dbReference type="InterPro" id="IPR053158">
    <property type="entry name" value="CapK_Type1_Caps_Biosynth"/>
</dbReference>
<evidence type="ECO:0000313" key="3">
    <source>
        <dbReference type="Proteomes" id="UP001165422"/>
    </source>
</evidence>
<gene>
    <name evidence="2" type="ORF">LN736_11870</name>
</gene>
<sequence>MHCTPVEKWVMDKTGIEHRSREELRKYQLYKIKQSICYGKKYSRFYRKYLKNVDENKIKSFHDFENIPFTFPKHIENNPLDFLCVPQKCISRVVTLETSGTTADKKRIYFTKNDLKSTVQFFYYGMKAIVDGDDRVLILLPGSTYGSIGQLLKIALDKLGVKCFINGVIKNYEIVEKFIEDHDISCIVGMPIQVLKLSRIYPKIFLQNIDNVLLSTDYVPEILIRELSYRFGCHVFTHYGMTEMGYGGGVECENLDGYHLREADLYFEIIDPVSKKVLEPGNRGEVVFTTLTREGMPFVRYVTGDIASFKNGNCSCGTFLQTMSRVIGRKDNIIRFKDSSFIYMGDLDEIVLSFRKVMDYNISIDENRISIGINTFTKEDFYELRDRVFEMLQSIIPSYIAEITIYYLEDKIEAKNSIVKRKIYDCRKKVLK</sequence>